<evidence type="ECO:0000313" key="3">
    <source>
        <dbReference type="Proteomes" id="UP000191812"/>
    </source>
</evidence>
<evidence type="ECO:0000256" key="1">
    <source>
        <dbReference type="SAM" id="MobiDB-lite"/>
    </source>
</evidence>
<accession>A0ABP2BT98</accession>
<evidence type="ECO:0000313" key="2">
    <source>
        <dbReference type="EMBL" id="CUX63601.1"/>
    </source>
</evidence>
<reference evidence="2 3" key="1">
    <citation type="submission" date="2016-01" db="EMBL/GenBank/DDBJ databases">
        <authorList>
            <person name="Regsiter A."/>
            <person name="william w."/>
        </authorList>
    </citation>
    <scope>NUCLEOTIDE SEQUENCE [LARGE SCALE GENOMIC DNA]</scope>
    <source>
        <strain evidence="2 3">CFBP 6927</strain>
    </source>
</reference>
<gene>
    <name evidence="2" type="ORF">AGR13a_Lc90083</name>
</gene>
<dbReference type="EMBL" id="FBWH01000048">
    <property type="protein sequence ID" value="CUX63601.1"/>
    <property type="molecule type" value="Genomic_DNA"/>
</dbReference>
<sequence>MGLNAERLKIHRDGSRKFDHGFRVEIGCSSPQAVVRPLDRDVGQDRDCVSPLDDIAGKRKGGGKG</sequence>
<feature type="region of interest" description="Disordered" evidence="1">
    <location>
        <begin position="45"/>
        <end position="65"/>
    </location>
</feature>
<proteinExistence type="predicted"/>
<keyword evidence="3" id="KW-1185">Reference proteome</keyword>
<comment type="caution">
    <text evidence="2">The sequence shown here is derived from an EMBL/GenBank/DDBJ whole genome shotgun (WGS) entry which is preliminary data.</text>
</comment>
<protein>
    <submittedName>
        <fullName evidence="2">Uncharacterized protein</fullName>
    </submittedName>
</protein>
<name>A0ABP2BT98_9HYPH</name>
<dbReference type="Proteomes" id="UP000191812">
    <property type="component" value="Unassembled WGS sequence"/>
</dbReference>
<organism evidence="2 3">
    <name type="scientific">Agrobacterium genomosp. 13 str. CFBP 6927</name>
    <dbReference type="NCBI Taxonomy" id="1183428"/>
    <lineage>
        <taxon>Bacteria</taxon>
        <taxon>Pseudomonadati</taxon>
        <taxon>Pseudomonadota</taxon>
        <taxon>Alphaproteobacteria</taxon>
        <taxon>Hyphomicrobiales</taxon>
        <taxon>Rhizobiaceae</taxon>
        <taxon>Rhizobium/Agrobacterium group</taxon>
        <taxon>Agrobacterium</taxon>
        <taxon>Agrobacterium tumefaciens complex</taxon>
    </lineage>
</organism>